<keyword evidence="1" id="KW-0378">Hydrolase</keyword>
<comment type="caution">
    <text evidence="4">The sequence shown here is derived from an EMBL/GenBank/DDBJ whole genome shotgun (WGS) entry which is preliminary data.</text>
</comment>
<dbReference type="Gene3D" id="3.60.15.10">
    <property type="entry name" value="Ribonuclease Z/Hydroxyacylglutathione hydrolase-like"/>
    <property type="match status" value="1"/>
</dbReference>
<evidence type="ECO:0000259" key="2">
    <source>
        <dbReference type="SMART" id="SM00849"/>
    </source>
</evidence>
<gene>
    <name evidence="4" type="ORF">UU56_C0025G0023</name>
</gene>
<dbReference type="EMBL" id="LCBC01000025">
    <property type="protein sequence ID" value="KKS02951.1"/>
    <property type="molecule type" value="Genomic_DNA"/>
</dbReference>
<dbReference type="Pfam" id="PF07521">
    <property type="entry name" value="RMMBL"/>
    <property type="match status" value="1"/>
</dbReference>
<reference evidence="4 5" key="1">
    <citation type="journal article" date="2015" name="Nature">
        <title>rRNA introns, odd ribosomes, and small enigmatic genomes across a large radiation of phyla.</title>
        <authorList>
            <person name="Brown C.T."/>
            <person name="Hug L.A."/>
            <person name="Thomas B.C."/>
            <person name="Sharon I."/>
            <person name="Castelle C.J."/>
            <person name="Singh A."/>
            <person name="Wilkins M.J."/>
            <person name="Williams K.H."/>
            <person name="Banfield J.F."/>
        </authorList>
    </citation>
    <scope>NUCLEOTIDE SEQUENCE [LARGE SCALE GENOMIC DNA]</scope>
</reference>
<dbReference type="PANTHER" id="PTHR11203:SF37">
    <property type="entry name" value="INTEGRATOR COMPLEX SUBUNIT 11"/>
    <property type="match status" value="1"/>
</dbReference>
<dbReference type="Pfam" id="PF10996">
    <property type="entry name" value="Beta-Casp"/>
    <property type="match status" value="1"/>
</dbReference>
<dbReference type="SMART" id="SM00849">
    <property type="entry name" value="Lactamase_B"/>
    <property type="match status" value="1"/>
</dbReference>
<dbReference type="InterPro" id="IPR050698">
    <property type="entry name" value="MBL"/>
</dbReference>
<sequence>MKITFLGACREVTGSNFLLEAAGKKILLDCGIFQGSKFAEEKNFESFAYNPREIDFVILGHAHLDHCGRLPKLVKDGFCGRIYATAPTKELTKLVLDDSEKLAQEEARRDNHPPLFTQKEIDRVMDLFEAISYEETIQISEQIKITLKNAGHILGSALTLIESENKKIVYTSDLGNVPSELLDPPSLITDATYVICEATYGGRIHEDSARREQKLAEIINLTVAQNGVLMIPTFAIERTQELLHDIEHFCAVSNCEKPTFYLDSPLATKVTKVFEKYPEYLSKTLNQFHKNEDFFGLEHLQITQTHQQSEAIDELPNPKVIIAGSGMLNGGRIIFHAQKYLSDAKNTLLIVGYQPIGGLGRRLIEGAHEVKILGKNIRVKAKIESIRSYSAHADLPQLLGWLGNIKGCKKIFLVHGETDQMLTFSKAINNNLKIETVIPQYGERYEL</sequence>
<proteinExistence type="predicted"/>
<evidence type="ECO:0000259" key="3">
    <source>
        <dbReference type="SMART" id="SM01027"/>
    </source>
</evidence>
<dbReference type="InterPro" id="IPR022712">
    <property type="entry name" value="Beta_Casp"/>
</dbReference>
<dbReference type="SMART" id="SM01027">
    <property type="entry name" value="Beta-Casp"/>
    <property type="match status" value="1"/>
</dbReference>
<feature type="domain" description="Beta-Casp" evidence="3">
    <location>
        <begin position="239"/>
        <end position="363"/>
    </location>
</feature>
<dbReference type="InterPro" id="IPR011108">
    <property type="entry name" value="RMMBL"/>
</dbReference>
<evidence type="ECO:0000256" key="1">
    <source>
        <dbReference type="ARBA" id="ARBA00022801"/>
    </source>
</evidence>
<dbReference type="InterPro" id="IPR001279">
    <property type="entry name" value="Metallo-B-lactamas"/>
</dbReference>
<protein>
    <submittedName>
        <fullName evidence="4">Beta-lactamase domain protein</fullName>
    </submittedName>
</protein>
<feature type="domain" description="Metallo-beta-lactamase" evidence="2">
    <location>
        <begin position="13"/>
        <end position="219"/>
    </location>
</feature>
<dbReference type="Gene3D" id="3.40.50.10890">
    <property type="match status" value="1"/>
</dbReference>
<dbReference type="CDD" id="cd16295">
    <property type="entry name" value="TTHA0252-CPSF-like_MBL-fold"/>
    <property type="match status" value="1"/>
</dbReference>
<organism evidence="4 5">
    <name type="scientific">Candidatus Curtissbacteria bacterium GW2011_GWA2_41_24</name>
    <dbReference type="NCBI Taxonomy" id="1618411"/>
    <lineage>
        <taxon>Bacteria</taxon>
        <taxon>Candidatus Curtissiibacteriota</taxon>
    </lineage>
</organism>
<accession>A0A0G0Y0N7</accession>
<dbReference type="Proteomes" id="UP000034493">
    <property type="component" value="Unassembled WGS sequence"/>
</dbReference>
<evidence type="ECO:0000313" key="4">
    <source>
        <dbReference type="EMBL" id="KKS02951.1"/>
    </source>
</evidence>
<dbReference type="GO" id="GO:0016787">
    <property type="term" value="F:hydrolase activity"/>
    <property type="evidence" value="ECO:0007669"/>
    <property type="project" value="UniProtKB-KW"/>
</dbReference>
<dbReference type="Pfam" id="PF16661">
    <property type="entry name" value="Lactamase_B_6"/>
    <property type="match status" value="1"/>
</dbReference>
<dbReference type="GO" id="GO:0004521">
    <property type="term" value="F:RNA endonuclease activity"/>
    <property type="evidence" value="ECO:0007669"/>
    <property type="project" value="TreeGrafter"/>
</dbReference>
<evidence type="ECO:0000313" key="5">
    <source>
        <dbReference type="Proteomes" id="UP000034493"/>
    </source>
</evidence>
<name>A0A0G0Y0N7_9BACT</name>
<dbReference type="PATRIC" id="fig|1618411.3.peg.1099"/>
<dbReference type="InterPro" id="IPR036866">
    <property type="entry name" value="RibonucZ/Hydroxyglut_hydro"/>
</dbReference>
<dbReference type="AlphaFoldDB" id="A0A0G0Y0N7"/>
<dbReference type="SUPFAM" id="SSF56281">
    <property type="entry name" value="Metallo-hydrolase/oxidoreductase"/>
    <property type="match status" value="1"/>
</dbReference>
<dbReference type="PANTHER" id="PTHR11203">
    <property type="entry name" value="CLEAVAGE AND POLYADENYLATION SPECIFICITY FACTOR FAMILY MEMBER"/>
    <property type="match status" value="1"/>
</dbReference>